<dbReference type="GO" id="GO:0005886">
    <property type="term" value="C:plasma membrane"/>
    <property type="evidence" value="ECO:0007669"/>
    <property type="project" value="TreeGrafter"/>
</dbReference>
<keyword evidence="6" id="KW-0969">Cilium</keyword>
<keyword evidence="3" id="KW-1006">Bacterial flagellum protein export</keyword>
<dbReference type="AlphaFoldDB" id="A0A376P7H5"/>
<evidence type="ECO:0000313" key="7">
    <source>
        <dbReference type="Proteomes" id="UP000254428"/>
    </source>
</evidence>
<dbReference type="GO" id="GO:0009306">
    <property type="term" value="P:protein secretion"/>
    <property type="evidence" value="ECO:0007669"/>
    <property type="project" value="InterPro"/>
</dbReference>
<protein>
    <recommendedName>
        <fullName evidence="1">Flagellar biosynthetic protein FlhB</fullName>
    </recommendedName>
</protein>
<gene>
    <name evidence="6" type="primary">flhB_2</name>
    <name evidence="6" type="ORF">NCTC11341_06120</name>
</gene>
<evidence type="ECO:0000256" key="1">
    <source>
        <dbReference type="ARBA" id="ARBA00021622"/>
    </source>
</evidence>
<dbReference type="PANTHER" id="PTHR30531:SF12">
    <property type="entry name" value="FLAGELLAR BIOSYNTHETIC PROTEIN FLHB"/>
    <property type="match status" value="1"/>
</dbReference>
<feature type="region of interest" description="Disordered" evidence="4">
    <location>
        <begin position="1"/>
        <end position="25"/>
    </location>
</feature>
<keyword evidence="6" id="KW-0966">Cell projection</keyword>
<evidence type="ECO:0000313" key="6">
    <source>
        <dbReference type="EMBL" id="STH74377.1"/>
    </source>
</evidence>
<organism evidence="6 7">
    <name type="scientific">Escherichia coli</name>
    <dbReference type="NCBI Taxonomy" id="562"/>
    <lineage>
        <taxon>Bacteria</taxon>
        <taxon>Pseudomonadati</taxon>
        <taxon>Pseudomonadota</taxon>
        <taxon>Gammaproteobacteria</taxon>
        <taxon>Enterobacterales</taxon>
        <taxon>Enterobacteriaceae</taxon>
        <taxon>Escherichia</taxon>
    </lineage>
</organism>
<keyword evidence="2" id="KW-1005">Bacterial flagellum biogenesis</keyword>
<reference evidence="6 7" key="1">
    <citation type="submission" date="2018-06" db="EMBL/GenBank/DDBJ databases">
        <authorList>
            <consortium name="Pathogen Informatics"/>
            <person name="Doyle S."/>
        </authorList>
    </citation>
    <scope>NUCLEOTIDE SEQUENCE [LARGE SCALE GENOMIC DNA]</scope>
    <source>
        <strain evidence="6 7">NCTC11341</strain>
    </source>
</reference>
<evidence type="ECO:0000256" key="5">
    <source>
        <dbReference type="SAM" id="Phobius"/>
    </source>
</evidence>
<dbReference type="GO" id="GO:0044781">
    <property type="term" value="P:bacterial-type flagellum organization"/>
    <property type="evidence" value="ECO:0007669"/>
    <property type="project" value="UniProtKB-KW"/>
</dbReference>
<dbReference type="InterPro" id="IPR006135">
    <property type="entry name" value="T3SS_substrate_exporter"/>
</dbReference>
<keyword evidence="5" id="KW-0472">Membrane</keyword>
<keyword evidence="3" id="KW-0653">Protein transport</keyword>
<feature type="transmembrane region" description="Helical" evidence="5">
    <location>
        <begin position="32"/>
        <end position="53"/>
    </location>
</feature>
<feature type="compositionally biased region" description="Basic and acidic residues" evidence="4">
    <location>
        <begin position="8"/>
        <end position="25"/>
    </location>
</feature>
<name>A0A376P7H5_ECOLX</name>
<sequence>MSDESDDKTEAPTPHRLEKAREEGQIPRSRELTSLLILLVGVSVIWFGGVSLARRLSGMLSAGLHFDHSIYMNASCLQGIHCFDMTGRLQLYIRLYCSRNAASPYVIRRLTPYFHGGLQAQNTVQV</sequence>
<keyword evidence="6" id="KW-0282">Flagellum</keyword>
<proteinExistence type="predicted"/>
<dbReference type="Pfam" id="PF01312">
    <property type="entry name" value="Bac_export_2"/>
    <property type="match status" value="1"/>
</dbReference>
<accession>A0A376P7H5</accession>
<evidence type="ECO:0000256" key="3">
    <source>
        <dbReference type="ARBA" id="ARBA00023225"/>
    </source>
</evidence>
<keyword evidence="5" id="KW-0812">Transmembrane</keyword>
<keyword evidence="5" id="KW-1133">Transmembrane helix</keyword>
<keyword evidence="3" id="KW-0813">Transport</keyword>
<dbReference type="EMBL" id="UGBT01000002">
    <property type="protein sequence ID" value="STH74377.1"/>
    <property type="molecule type" value="Genomic_DNA"/>
</dbReference>
<evidence type="ECO:0000256" key="2">
    <source>
        <dbReference type="ARBA" id="ARBA00022795"/>
    </source>
</evidence>
<dbReference type="PANTHER" id="PTHR30531">
    <property type="entry name" value="FLAGELLAR BIOSYNTHETIC PROTEIN FLHB"/>
    <property type="match status" value="1"/>
</dbReference>
<evidence type="ECO:0000256" key="4">
    <source>
        <dbReference type="SAM" id="MobiDB-lite"/>
    </source>
</evidence>
<dbReference type="Proteomes" id="UP000254428">
    <property type="component" value="Unassembled WGS sequence"/>
</dbReference>